<accession>A0A0N8H987</accession>
<dbReference type="AlphaFoldDB" id="A0A0N8H987"/>
<organism evidence="3 4">
    <name type="scientific">Jiulongibacter sediminis</name>
    <dbReference type="NCBI Taxonomy" id="1605367"/>
    <lineage>
        <taxon>Bacteria</taxon>
        <taxon>Pseudomonadati</taxon>
        <taxon>Bacteroidota</taxon>
        <taxon>Cytophagia</taxon>
        <taxon>Cytophagales</taxon>
        <taxon>Leadbetterellaceae</taxon>
        <taxon>Jiulongibacter</taxon>
    </lineage>
</organism>
<keyword evidence="1" id="KW-1133">Transmembrane helix</keyword>
<evidence type="ECO:0000256" key="1">
    <source>
        <dbReference type="SAM" id="Phobius"/>
    </source>
</evidence>
<keyword evidence="4" id="KW-1185">Reference proteome</keyword>
<dbReference type="PATRIC" id="fig|1605367.3.peg.1040"/>
<name>A0A0N8H987_9BACT</name>
<dbReference type="PANTHER" id="PTHR40407">
    <property type="entry name" value="MEMBRANE PROTEIN-LIKE PROTEIN"/>
    <property type="match status" value="1"/>
</dbReference>
<feature type="transmembrane region" description="Helical" evidence="1">
    <location>
        <begin position="86"/>
        <end position="107"/>
    </location>
</feature>
<dbReference type="InterPro" id="IPR012429">
    <property type="entry name" value="HGSNAT_cat"/>
</dbReference>
<keyword evidence="1" id="KW-0472">Membrane</keyword>
<sequence length="384" mass="44795">MKTNRIESIDLLKGLIMVIMALDHTRDYFHQSSNILSLTDPSHPNLPLYLTRWITHFCAPTFCFLAGTSAFFVGKRKKKWTLSSFLFKRGLWLVFLEITVIGFAWTFDIHYSHIFLMVIWSLGMSMIALAGIIHLPRRAILIVSLVLIGGHNLLDQIHFEGNFLWAALHEFSTFSIGTNRQITVIYPILPWIGVMALGYYFGQFYNKDWTAPQRKRLFNRIGLAALIAFIIIRFLNIYGEVLPWEIYETKMQTVMSFFNLTKYPPSLLFLLATLGVSILFLANSENWKGRLSNFFSVFGRVPFFYYVVHIYLIRILASIAAELTGFGWEMMIQNTIEIQLGNYGFGLPVVYMVWIGIILVLYPLCRWYDNYKMNNREKWWLSYL</sequence>
<feature type="transmembrane region" description="Helical" evidence="1">
    <location>
        <begin position="184"/>
        <end position="205"/>
    </location>
</feature>
<feature type="domain" description="Heparan-alpha-glucosaminide N-acetyltransferase catalytic" evidence="2">
    <location>
        <begin position="5"/>
        <end position="219"/>
    </location>
</feature>
<keyword evidence="1" id="KW-0812">Transmembrane</keyword>
<proteinExistence type="predicted"/>
<dbReference type="PANTHER" id="PTHR40407:SF1">
    <property type="entry name" value="HEPARAN-ALPHA-GLUCOSAMINIDE N-ACETYLTRANSFERASE CATALYTIC DOMAIN-CONTAINING PROTEIN"/>
    <property type="match status" value="1"/>
</dbReference>
<dbReference type="EMBL" id="LGTQ01000015">
    <property type="protein sequence ID" value="KPM46684.1"/>
    <property type="molecule type" value="Genomic_DNA"/>
</dbReference>
<evidence type="ECO:0000259" key="2">
    <source>
        <dbReference type="Pfam" id="PF07786"/>
    </source>
</evidence>
<dbReference type="STRING" id="1605367.AFM12_18030"/>
<feature type="transmembrane region" description="Helical" evidence="1">
    <location>
        <begin position="217"/>
        <end position="235"/>
    </location>
</feature>
<feature type="transmembrane region" description="Helical" evidence="1">
    <location>
        <begin position="303"/>
        <end position="323"/>
    </location>
</feature>
<evidence type="ECO:0000313" key="3">
    <source>
        <dbReference type="EMBL" id="KPM46684.1"/>
    </source>
</evidence>
<comment type="caution">
    <text evidence="3">The sequence shown here is derived from an EMBL/GenBank/DDBJ whole genome shotgun (WGS) entry which is preliminary data.</text>
</comment>
<dbReference type="Pfam" id="PF07786">
    <property type="entry name" value="HGSNAT_cat"/>
    <property type="match status" value="1"/>
</dbReference>
<evidence type="ECO:0000313" key="4">
    <source>
        <dbReference type="Proteomes" id="UP000050454"/>
    </source>
</evidence>
<feature type="transmembrane region" description="Helical" evidence="1">
    <location>
        <begin position="140"/>
        <end position="159"/>
    </location>
</feature>
<dbReference type="OrthoDB" id="508112at2"/>
<feature type="transmembrane region" description="Helical" evidence="1">
    <location>
        <begin position="53"/>
        <end position="74"/>
    </location>
</feature>
<reference evidence="3 4" key="1">
    <citation type="submission" date="2015-07" db="EMBL/GenBank/DDBJ databases">
        <title>The draft genome sequence of Leadbetterella sp. JN14-9.</title>
        <authorList>
            <person name="Liu Y."/>
            <person name="Du J."/>
            <person name="Shao Z."/>
        </authorList>
    </citation>
    <scope>NUCLEOTIDE SEQUENCE [LARGE SCALE GENOMIC DNA]</scope>
    <source>
        <strain evidence="3 4">JN14-9</strain>
    </source>
</reference>
<dbReference type="Proteomes" id="UP000050454">
    <property type="component" value="Unassembled WGS sequence"/>
</dbReference>
<dbReference type="RefSeq" id="WP_055151376.1">
    <property type="nucleotide sequence ID" value="NZ_JXSZ01000015.1"/>
</dbReference>
<protein>
    <submittedName>
        <fullName evidence="3">Membrane protein</fullName>
    </submittedName>
</protein>
<feature type="transmembrane region" description="Helical" evidence="1">
    <location>
        <begin position="343"/>
        <end position="365"/>
    </location>
</feature>
<feature type="transmembrane region" description="Helical" evidence="1">
    <location>
        <begin position="113"/>
        <end position="133"/>
    </location>
</feature>
<gene>
    <name evidence="3" type="ORF">AFM12_18030</name>
</gene>
<feature type="transmembrane region" description="Helical" evidence="1">
    <location>
        <begin position="263"/>
        <end position="282"/>
    </location>
</feature>